<dbReference type="AlphaFoldDB" id="A0A0X8VI56"/>
<dbReference type="Gene3D" id="3.30.2010.20">
    <property type="match status" value="1"/>
</dbReference>
<protein>
    <recommendedName>
        <fullName evidence="4">Metallopeptidase family protein</fullName>
    </recommendedName>
</protein>
<reference evidence="3" key="1">
    <citation type="submission" date="2016-02" db="EMBL/GenBank/DDBJ databases">
        <authorList>
            <person name="Kaur G."/>
            <person name="Nair G.R."/>
            <person name="Mayilraj S."/>
        </authorList>
    </citation>
    <scope>NUCLEOTIDE SEQUENCE [LARGE SCALE GENOMIC DNA]</scope>
    <source>
        <strain evidence="3">GA-15</strain>
    </source>
</reference>
<dbReference type="STRING" id="1705.CA21670_09445"/>
<dbReference type="EMBL" id="LSTQ01000001">
    <property type="protein sequence ID" value="OAH32486.1"/>
    <property type="molecule type" value="Genomic_DNA"/>
</dbReference>
<evidence type="ECO:0000313" key="2">
    <source>
        <dbReference type="EMBL" id="OAH32486.1"/>
    </source>
</evidence>
<feature type="region of interest" description="Disordered" evidence="1">
    <location>
        <begin position="1"/>
        <end position="29"/>
    </location>
</feature>
<dbReference type="InterPro" id="IPR038555">
    <property type="entry name" value="Zincin_1_sf"/>
</dbReference>
<organism evidence="2 3">
    <name type="scientific">Corynebacterium stationis</name>
    <dbReference type="NCBI Taxonomy" id="1705"/>
    <lineage>
        <taxon>Bacteria</taxon>
        <taxon>Bacillati</taxon>
        <taxon>Actinomycetota</taxon>
        <taxon>Actinomycetes</taxon>
        <taxon>Mycobacteriales</taxon>
        <taxon>Corynebacteriaceae</taxon>
        <taxon>Corynebacterium</taxon>
    </lineage>
</organism>
<gene>
    <name evidence="2" type="ORF">AYJ05_02075</name>
</gene>
<dbReference type="SUPFAM" id="SSF55486">
    <property type="entry name" value="Metalloproteases ('zincins'), catalytic domain"/>
    <property type="match status" value="1"/>
</dbReference>
<dbReference type="Proteomes" id="UP000076947">
    <property type="component" value="Unassembled WGS sequence"/>
</dbReference>
<dbReference type="OrthoDB" id="4966605at2"/>
<evidence type="ECO:0000313" key="3">
    <source>
        <dbReference type="Proteomes" id="UP000076947"/>
    </source>
</evidence>
<evidence type="ECO:0000256" key="1">
    <source>
        <dbReference type="SAM" id="MobiDB-lite"/>
    </source>
</evidence>
<dbReference type="RefSeq" id="WP_066795718.1">
    <property type="nucleotide sequence ID" value="NZ_CAJUDP010000001.1"/>
</dbReference>
<dbReference type="CDD" id="cd12954">
    <property type="entry name" value="MMP_TTHA0227_like_1"/>
    <property type="match status" value="1"/>
</dbReference>
<sequence>MSPARNHLRPARDRHGRGLRGPLLPQQTPRFRTRGQRFDMEVLEAYSPIHNAYLDELLGLDIAVDTVPRMRLRADMSILPDDIVADGPVPLGRIVPAGVDSAGRPTRARLVIFRKPVEARCANRAEREELLGAVLTALVANYLNIDPEVIDPRFNW</sequence>
<proteinExistence type="predicted"/>
<feature type="compositionally biased region" description="Basic residues" evidence="1">
    <location>
        <begin position="1"/>
        <end position="18"/>
    </location>
</feature>
<accession>A0A0X8VI56</accession>
<name>A0A0X8VI56_9CORY</name>
<evidence type="ECO:0008006" key="4">
    <source>
        <dbReference type="Google" id="ProtNLM"/>
    </source>
</evidence>
<comment type="caution">
    <text evidence="2">The sequence shown here is derived from an EMBL/GenBank/DDBJ whole genome shotgun (WGS) entry which is preliminary data.</text>
</comment>
<keyword evidence="3" id="KW-1185">Reference proteome</keyword>